<dbReference type="PRINTS" id="PR00069">
    <property type="entry name" value="ALDKETRDTASE"/>
</dbReference>
<dbReference type="InterPro" id="IPR036812">
    <property type="entry name" value="NAD(P)_OxRdtase_dom_sf"/>
</dbReference>
<dbReference type="PANTHER" id="PTHR43638">
    <property type="entry name" value="OXIDOREDUCTASE, ALDO/KETO REDUCTASE FAMILY PROTEIN"/>
    <property type="match status" value="1"/>
</dbReference>
<dbReference type="PANTHER" id="PTHR43638:SF3">
    <property type="entry name" value="ALDEHYDE REDUCTASE"/>
    <property type="match status" value="1"/>
</dbReference>
<evidence type="ECO:0000259" key="4">
    <source>
        <dbReference type="Pfam" id="PF00248"/>
    </source>
</evidence>
<protein>
    <submittedName>
        <fullName evidence="5">Oxidoreductase</fullName>
    </submittedName>
</protein>
<organism evidence="5 6">
    <name type="scientific">Acetobacter aceti</name>
    <dbReference type="NCBI Taxonomy" id="435"/>
    <lineage>
        <taxon>Bacteria</taxon>
        <taxon>Pseudomonadati</taxon>
        <taxon>Pseudomonadota</taxon>
        <taxon>Alphaproteobacteria</taxon>
        <taxon>Acetobacterales</taxon>
        <taxon>Acetobacteraceae</taxon>
        <taxon>Acetobacter</taxon>
        <taxon>Acetobacter subgen. Acetobacter</taxon>
    </lineage>
</organism>
<feature type="active site" description="Proton donor" evidence="1">
    <location>
        <position position="54"/>
    </location>
</feature>
<feature type="domain" description="NADP-dependent oxidoreductase" evidence="4">
    <location>
        <begin position="16"/>
        <end position="270"/>
    </location>
</feature>
<dbReference type="SUPFAM" id="SSF51430">
    <property type="entry name" value="NAD(P)-linked oxidoreductase"/>
    <property type="match status" value="1"/>
</dbReference>
<evidence type="ECO:0000256" key="3">
    <source>
        <dbReference type="PIRSR" id="PIRSR000097-3"/>
    </source>
</evidence>
<feature type="site" description="Lowers pKa of active site Tyr" evidence="3">
    <location>
        <position position="79"/>
    </location>
</feature>
<feature type="binding site" evidence="2">
    <location>
        <position position="112"/>
    </location>
    <ligand>
        <name>substrate</name>
    </ligand>
</feature>
<evidence type="ECO:0000313" key="5">
    <source>
        <dbReference type="EMBL" id="AQS85949.1"/>
    </source>
</evidence>
<name>A0A1U9KJP8_ACEAC</name>
<dbReference type="RefSeq" id="WP_077813950.1">
    <property type="nucleotide sequence ID" value="NZ_CP014692.1"/>
</dbReference>
<dbReference type="InterPro" id="IPR020471">
    <property type="entry name" value="AKR"/>
</dbReference>
<dbReference type="AlphaFoldDB" id="A0A1U9KJP8"/>
<sequence>MTRTVRFKNGVEVPALGMGTWNMGDDVSLRSDEIASLQAGLDAGLRVIDTAEMYGNGRSESVVGEAIEKRRNDVFLVSKVLPSNASAKGVLKSCTDSLKRLRTDHMDLYLLHWQGNIPLEETFEAFETLRDRGMIGSWGVSNFDTDAMEEVIQTGQGDGCVANQVLYSLSHRGIEFDLLKENQARQVVTMAYSPLGQGGGMLKDNVLAKIAQHHTTSLGPATPAQIALAWVLRQPSLIAIPKAGSKKHLRENIAAQEIKLKEGDLTALDKAFSPPRKKVALEVI</sequence>
<dbReference type="KEGG" id="aace:A0U92_15605"/>
<gene>
    <name evidence="5" type="ORF">A0U92_15605</name>
</gene>
<keyword evidence="6" id="KW-1185">Reference proteome</keyword>
<dbReference type="InterPro" id="IPR023210">
    <property type="entry name" value="NADP_OxRdtase_dom"/>
</dbReference>
<accession>A0A1U9KJP8</accession>
<dbReference type="PIRSF" id="PIRSF000097">
    <property type="entry name" value="AKR"/>
    <property type="match status" value="1"/>
</dbReference>
<dbReference type="GO" id="GO:0016491">
    <property type="term" value="F:oxidoreductase activity"/>
    <property type="evidence" value="ECO:0007669"/>
    <property type="project" value="InterPro"/>
</dbReference>
<dbReference type="STRING" id="435.A0U92_15605"/>
<evidence type="ECO:0000313" key="6">
    <source>
        <dbReference type="Proteomes" id="UP000188937"/>
    </source>
</evidence>
<dbReference type="Proteomes" id="UP000188937">
    <property type="component" value="Chromosome"/>
</dbReference>
<dbReference type="EMBL" id="CP014692">
    <property type="protein sequence ID" value="AQS85949.1"/>
    <property type="molecule type" value="Genomic_DNA"/>
</dbReference>
<dbReference type="Gene3D" id="3.20.20.100">
    <property type="entry name" value="NADP-dependent oxidoreductase domain"/>
    <property type="match status" value="1"/>
</dbReference>
<reference evidence="5 6" key="1">
    <citation type="submission" date="2016-03" db="EMBL/GenBank/DDBJ databases">
        <title>Acetic acid bacteria sequencing.</title>
        <authorList>
            <person name="Brandt J."/>
            <person name="Jakob F."/>
            <person name="Vogel R.F."/>
        </authorList>
    </citation>
    <scope>NUCLEOTIDE SEQUENCE [LARGE SCALE GENOMIC DNA]</scope>
    <source>
        <strain evidence="5 6">TMW2.1153</strain>
    </source>
</reference>
<evidence type="ECO:0000256" key="1">
    <source>
        <dbReference type="PIRSR" id="PIRSR000097-1"/>
    </source>
</evidence>
<evidence type="ECO:0000256" key="2">
    <source>
        <dbReference type="PIRSR" id="PIRSR000097-2"/>
    </source>
</evidence>
<dbReference type="Pfam" id="PF00248">
    <property type="entry name" value="Aldo_ket_red"/>
    <property type="match status" value="1"/>
</dbReference>
<proteinExistence type="predicted"/>
<dbReference type="OrthoDB" id="9772407at2"/>
<dbReference type="CDD" id="cd19138">
    <property type="entry name" value="AKR_YeaE"/>
    <property type="match status" value="1"/>
</dbReference>